<dbReference type="EMBL" id="CAJOBA010020626">
    <property type="protein sequence ID" value="CAF3909137.1"/>
    <property type="molecule type" value="Genomic_DNA"/>
</dbReference>
<feature type="transmembrane region" description="Helical" evidence="9">
    <location>
        <begin position="337"/>
        <end position="357"/>
    </location>
</feature>
<dbReference type="OrthoDB" id="9995836at2759"/>
<keyword evidence="5 9" id="KW-1003">Cell membrane</keyword>
<feature type="transmembrane region" description="Helical" evidence="9">
    <location>
        <begin position="256"/>
        <end position="280"/>
    </location>
</feature>
<dbReference type="AlphaFoldDB" id="A0A815DDT4"/>
<dbReference type="InterPro" id="IPR009357">
    <property type="entry name" value="Riboflavin_transptr"/>
</dbReference>
<evidence type="ECO:0000313" key="14">
    <source>
        <dbReference type="Proteomes" id="UP000663829"/>
    </source>
</evidence>
<evidence type="ECO:0000256" key="8">
    <source>
        <dbReference type="ARBA" id="ARBA00023136"/>
    </source>
</evidence>
<evidence type="ECO:0000256" key="7">
    <source>
        <dbReference type="ARBA" id="ARBA00022989"/>
    </source>
</evidence>
<evidence type="ECO:0000313" key="12">
    <source>
        <dbReference type="EMBL" id="CAF3909137.1"/>
    </source>
</evidence>
<evidence type="ECO:0000256" key="9">
    <source>
        <dbReference type="RuleBase" id="RU368035"/>
    </source>
</evidence>
<proteinExistence type="inferred from homology"/>
<dbReference type="Proteomes" id="UP000682733">
    <property type="component" value="Unassembled WGS sequence"/>
</dbReference>
<comment type="subcellular location">
    <subcellularLocation>
        <location evidence="2 9">Cell membrane</location>
        <topology evidence="2 9">Multi-pass membrane protein</topology>
    </subcellularLocation>
</comment>
<feature type="transmembrane region" description="Helical" evidence="9">
    <location>
        <begin position="55"/>
        <end position="76"/>
    </location>
</feature>
<evidence type="ECO:0000313" key="10">
    <source>
        <dbReference type="EMBL" id="CAF1128524.1"/>
    </source>
</evidence>
<accession>A0A815DDT4</accession>
<gene>
    <name evidence="11" type="ORF">GPM918_LOCUS28447</name>
    <name evidence="10" type="ORF">OVA965_LOCUS20534</name>
    <name evidence="13" type="ORF">SRO942_LOCUS28952</name>
    <name evidence="12" type="ORF">TMI583_LOCUS20948</name>
</gene>
<feature type="transmembrane region" description="Helical" evidence="9">
    <location>
        <begin position="146"/>
        <end position="168"/>
    </location>
</feature>
<keyword evidence="7 9" id="KW-1133">Transmembrane helix</keyword>
<evidence type="ECO:0000256" key="2">
    <source>
        <dbReference type="ARBA" id="ARBA00004651"/>
    </source>
</evidence>
<dbReference type="Proteomes" id="UP000663829">
    <property type="component" value="Unassembled WGS sequence"/>
</dbReference>
<evidence type="ECO:0000256" key="5">
    <source>
        <dbReference type="ARBA" id="ARBA00022475"/>
    </source>
</evidence>
<dbReference type="PANTHER" id="PTHR12929:SF10">
    <property type="entry name" value="RIBOFLAVIN TRANSPORTER"/>
    <property type="match status" value="1"/>
</dbReference>
<dbReference type="Proteomes" id="UP000677228">
    <property type="component" value="Unassembled WGS sequence"/>
</dbReference>
<feature type="transmembrane region" description="Helical" evidence="9">
    <location>
        <begin position="12"/>
        <end position="35"/>
    </location>
</feature>
<evidence type="ECO:0000313" key="11">
    <source>
        <dbReference type="EMBL" id="CAF1299504.1"/>
    </source>
</evidence>
<comment type="similarity">
    <text evidence="3 9">Belongs to the riboflavin transporter family.</text>
</comment>
<feature type="transmembrane region" description="Helical" evidence="9">
    <location>
        <begin position="114"/>
        <end position="139"/>
    </location>
</feature>
<dbReference type="EMBL" id="CAJNOK010010943">
    <property type="protein sequence ID" value="CAF1128524.1"/>
    <property type="molecule type" value="Genomic_DNA"/>
</dbReference>
<dbReference type="EMBL" id="CAJNOQ010012417">
    <property type="protein sequence ID" value="CAF1299504.1"/>
    <property type="molecule type" value="Genomic_DNA"/>
</dbReference>
<name>A0A815DDT4_9BILA</name>
<keyword evidence="4 9" id="KW-0813">Transport</keyword>
<evidence type="ECO:0000256" key="4">
    <source>
        <dbReference type="ARBA" id="ARBA00022448"/>
    </source>
</evidence>
<sequence>MAILFSKKPIKCSVLLIYFMIILFGSATWLTWSGVWTELPLLVPILPEGWQLPSIFNLVTNISNIGPFIIVLIRIFKKDRMQSYEVPLNLFILVFGAIVLIFLAFLWHKTINNHSFYLLFLSFCLSFVDCTSTVTFLPYCYRYEKFYLNAYFIGEALSSLLPAILGLIQGAGEIICTEKYSQQLNETLITQTLLPARYSIRIYFFCLLTIILMSLIGFIVLLYTKTGKVNKELSQIENENANKMTRKEFWWSKHGLLMLILFWSTIFNYGALPALITYSVYPYGLNAKMSPCSPLVDRVVGKYIVAGVWTLTALTYYCQRISIGNYFREISGHRGLFWFGAISQFASLIGAIFIYLLTSVFNEFKERDVCKHYAC</sequence>
<evidence type="ECO:0000256" key="1">
    <source>
        <dbReference type="ARBA" id="ARBA00000215"/>
    </source>
</evidence>
<reference evidence="11" key="1">
    <citation type="submission" date="2021-02" db="EMBL/GenBank/DDBJ databases">
        <authorList>
            <person name="Nowell W R."/>
        </authorList>
    </citation>
    <scope>NUCLEOTIDE SEQUENCE</scope>
</reference>
<protein>
    <recommendedName>
        <fullName evidence="9">Riboflavin transporter</fullName>
    </recommendedName>
</protein>
<feature type="transmembrane region" description="Helical" evidence="9">
    <location>
        <begin position="300"/>
        <end position="317"/>
    </location>
</feature>
<organism evidence="11 14">
    <name type="scientific">Didymodactylos carnosus</name>
    <dbReference type="NCBI Taxonomy" id="1234261"/>
    <lineage>
        <taxon>Eukaryota</taxon>
        <taxon>Metazoa</taxon>
        <taxon>Spiralia</taxon>
        <taxon>Gnathifera</taxon>
        <taxon>Rotifera</taxon>
        <taxon>Eurotatoria</taxon>
        <taxon>Bdelloidea</taxon>
        <taxon>Philodinida</taxon>
        <taxon>Philodinidae</taxon>
        <taxon>Didymodactylos</taxon>
    </lineage>
</organism>
<comment type="function">
    <text evidence="9">Plasma membrane transporter mediating the uptake by cells of the water soluble vitamin B2/riboflavin that plays a key role in biochemical oxidation-reduction reactions of the carbohydrate, lipid, and amino acid metabolism.</text>
</comment>
<dbReference type="EMBL" id="CAJOBC010036763">
    <property type="protein sequence ID" value="CAF4121008.1"/>
    <property type="molecule type" value="Genomic_DNA"/>
</dbReference>
<feature type="transmembrane region" description="Helical" evidence="9">
    <location>
        <begin position="88"/>
        <end position="108"/>
    </location>
</feature>
<dbReference type="GO" id="GO:0032217">
    <property type="term" value="F:riboflavin transmembrane transporter activity"/>
    <property type="evidence" value="ECO:0007669"/>
    <property type="project" value="UniProtKB-UniRule"/>
</dbReference>
<keyword evidence="6 9" id="KW-0812">Transmembrane</keyword>
<feature type="transmembrane region" description="Helical" evidence="9">
    <location>
        <begin position="202"/>
        <end position="223"/>
    </location>
</feature>
<dbReference type="PANTHER" id="PTHR12929">
    <property type="entry name" value="SOLUTE CARRIER FAMILY 52"/>
    <property type="match status" value="1"/>
</dbReference>
<comment type="catalytic activity">
    <reaction evidence="1 9">
        <text>riboflavin(in) = riboflavin(out)</text>
        <dbReference type="Rhea" id="RHEA:35015"/>
        <dbReference type="ChEBI" id="CHEBI:57986"/>
    </reaction>
</comment>
<keyword evidence="8 9" id="KW-0472">Membrane</keyword>
<keyword evidence="14" id="KW-1185">Reference proteome</keyword>
<dbReference type="GO" id="GO:0005886">
    <property type="term" value="C:plasma membrane"/>
    <property type="evidence" value="ECO:0007669"/>
    <property type="project" value="UniProtKB-SubCell"/>
</dbReference>
<evidence type="ECO:0000256" key="6">
    <source>
        <dbReference type="ARBA" id="ARBA00022692"/>
    </source>
</evidence>
<dbReference type="Proteomes" id="UP000681722">
    <property type="component" value="Unassembled WGS sequence"/>
</dbReference>
<evidence type="ECO:0000313" key="13">
    <source>
        <dbReference type="EMBL" id="CAF4121008.1"/>
    </source>
</evidence>
<evidence type="ECO:0000256" key="3">
    <source>
        <dbReference type="ARBA" id="ARBA00006366"/>
    </source>
</evidence>
<dbReference type="Pfam" id="PF06237">
    <property type="entry name" value="SLC52_ribofla_tr"/>
    <property type="match status" value="2"/>
</dbReference>
<comment type="caution">
    <text evidence="11">The sequence shown here is derived from an EMBL/GenBank/DDBJ whole genome shotgun (WGS) entry which is preliminary data.</text>
</comment>